<proteinExistence type="predicted"/>
<name>A0A2U8PAB6_9BRAD</name>
<evidence type="ECO:0000256" key="1">
    <source>
        <dbReference type="SAM" id="MobiDB-lite"/>
    </source>
</evidence>
<accession>A0A2U8PAB6</accession>
<evidence type="ECO:0000256" key="2">
    <source>
        <dbReference type="SAM" id="SignalP"/>
    </source>
</evidence>
<keyword evidence="5" id="KW-0675">Receptor</keyword>
<keyword evidence="7" id="KW-1185">Reference proteome</keyword>
<reference evidence="4 6" key="1">
    <citation type="journal article" date="2014" name="Int. J. Syst. Evol. Microbiol.">
        <title>Bradyrhizobium ottawaense sp. nov., a symbiotic nitrogen fixing bacterium from root nodules of soybeans in Canada.</title>
        <authorList>
            <person name="Yu X."/>
            <person name="Cloutier S."/>
            <person name="Tambong J.T."/>
            <person name="Bromfield E.S."/>
        </authorList>
    </citation>
    <scope>NUCLEOTIDE SEQUENCE [LARGE SCALE GENOMIC DNA]</scope>
    <source>
        <strain evidence="4 6">OO99</strain>
    </source>
</reference>
<evidence type="ECO:0000313" key="4">
    <source>
        <dbReference type="EMBL" id="AWL94715.1"/>
    </source>
</evidence>
<evidence type="ECO:0000259" key="3">
    <source>
        <dbReference type="Pfam" id="PF07715"/>
    </source>
</evidence>
<dbReference type="EMBL" id="JBGBZJ010000003">
    <property type="protein sequence ID" value="MEY9459404.1"/>
    <property type="molecule type" value="Genomic_DNA"/>
</dbReference>
<dbReference type="Gene3D" id="2.170.130.10">
    <property type="entry name" value="TonB-dependent receptor, plug domain"/>
    <property type="match status" value="1"/>
</dbReference>
<dbReference type="Proteomes" id="UP001565369">
    <property type="component" value="Unassembled WGS sequence"/>
</dbReference>
<dbReference type="Proteomes" id="UP000215703">
    <property type="component" value="Chromosome"/>
</dbReference>
<dbReference type="EMBL" id="CP029425">
    <property type="protein sequence ID" value="AWL94715.1"/>
    <property type="molecule type" value="Genomic_DNA"/>
</dbReference>
<dbReference type="Pfam" id="PF07715">
    <property type="entry name" value="Plug"/>
    <property type="match status" value="1"/>
</dbReference>
<dbReference type="AlphaFoldDB" id="A0A2U8PAB6"/>
<feature type="signal peptide" evidence="2">
    <location>
        <begin position="1"/>
        <end position="26"/>
    </location>
</feature>
<evidence type="ECO:0000313" key="7">
    <source>
        <dbReference type="Proteomes" id="UP001565369"/>
    </source>
</evidence>
<feature type="region of interest" description="Disordered" evidence="1">
    <location>
        <begin position="26"/>
        <end position="59"/>
    </location>
</feature>
<evidence type="ECO:0000313" key="6">
    <source>
        <dbReference type="Proteomes" id="UP000215703"/>
    </source>
</evidence>
<reference evidence="5 7" key="4">
    <citation type="submission" date="2024-07" db="EMBL/GenBank/DDBJ databases">
        <title>Genomic Encyclopedia of Type Strains, Phase V (KMG-V): Genome sequencing to study the core and pangenomes of soil and plant-associated prokaryotes.</title>
        <authorList>
            <person name="Whitman W."/>
        </authorList>
    </citation>
    <scope>NUCLEOTIDE SEQUENCE [LARGE SCALE GENOMIC DNA]</scope>
    <source>
        <strain evidence="5 7">USDA 152</strain>
    </source>
</reference>
<protein>
    <submittedName>
        <fullName evidence="5">Outer membrane receptor for monomeric catechols</fullName>
    </submittedName>
    <submittedName>
        <fullName evidence="4">Plug domain-containing protein</fullName>
    </submittedName>
</protein>
<dbReference type="KEGG" id="bot:CIT37_23075"/>
<feature type="domain" description="TonB-dependent receptor plug" evidence="3">
    <location>
        <begin position="57"/>
        <end position="92"/>
    </location>
</feature>
<evidence type="ECO:0000313" key="5">
    <source>
        <dbReference type="EMBL" id="MEY9459404.1"/>
    </source>
</evidence>
<keyword evidence="2" id="KW-0732">Signal</keyword>
<sequence length="94" mass="9983">MGDHMPAKLLRLIVIAALCVSQGAFAASGKRPHHTPATDPAAPYKADRLSSSRGETLLNTPGQTTVLTREVLDDMNARSLRDAMRSTAGVTIGR</sequence>
<dbReference type="OrthoDB" id="8242642at2"/>
<dbReference type="InterPro" id="IPR012910">
    <property type="entry name" value="Plug_dom"/>
</dbReference>
<reference evidence="4 6" key="2">
    <citation type="journal article" date="2017" name="Syst. Appl. Microbiol.">
        <title>Soybeans inoculated with root zone soils of Canadian native legumes harbour diverse and novel Bradyrhizobium spp. that possess agricultural potential.</title>
        <authorList>
            <person name="Bromfield E.S.P."/>
            <person name="Cloutier S."/>
            <person name="Tambong J.T."/>
            <person name="Tran Thi T.V."/>
        </authorList>
    </citation>
    <scope>NUCLEOTIDE SEQUENCE [LARGE SCALE GENOMIC DNA]</scope>
    <source>
        <strain evidence="4 6">OO99</strain>
    </source>
</reference>
<dbReference type="SUPFAM" id="SSF56935">
    <property type="entry name" value="Porins"/>
    <property type="match status" value="1"/>
</dbReference>
<organism evidence="4 6">
    <name type="scientific">Bradyrhizobium ottawaense</name>
    <dbReference type="NCBI Taxonomy" id="931866"/>
    <lineage>
        <taxon>Bacteria</taxon>
        <taxon>Pseudomonadati</taxon>
        <taxon>Pseudomonadota</taxon>
        <taxon>Alphaproteobacteria</taxon>
        <taxon>Hyphomicrobiales</taxon>
        <taxon>Nitrobacteraceae</taxon>
        <taxon>Bradyrhizobium</taxon>
    </lineage>
</organism>
<dbReference type="InterPro" id="IPR037066">
    <property type="entry name" value="Plug_dom_sf"/>
</dbReference>
<feature type="chain" id="PRO_5044581535" evidence="2">
    <location>
        <begin position="27"/>
        <end position="94"/>
    </location>
</feature>
<reference evidence="4" key="3">
    <citation type="journal article" date="2018" name="Microbiol. Resour. Announc.">
        <title>Complete Genome Sequence of Bradyrhizobium ottawaense OO99(T), an Efficient Nitrogen-Fixing Symbiont of Soybean.</title>
        <authorList>
            <person name="Nguyen H.D.T."/>
            <person name="Cloutier S."/>
            <person name="Bromfield E.S.P."/>
        </authorList>
    </citation>
    <scope>NUCLEOTIDE SEQUENCE</scope>
    <source>
        <strain evidence="4">OO99</strain>
    </source>
</reference>
<gene>
    <name evidence="5" type="ORF">ABIG07_008352</name>
    <name evidence="4" type="ORF">CIT37_23075</name>
</gene>